<protein>
    <recommendedName>
        <fullName evidence="3">Transposase</fullName>
    </recommendedName>
</protein>
<evidence type="ECO:0008006" key="3">
    <source>
        <dbReference type="Google" id="ProtNLM"/>
    </source>
</evidence>
<dbReference type="STRING" id="43775.SAMN04489760_1091"/>
<keyword evidence="2" id="KW-1185">Reference proteome</keyword>
<gene>
    <name evidence="1" type="ORF">SAMN04489760_1091</name>
</gene>
<sequence>MMTKAERRAHWRTIIEEQAASGLNITTFCREKQINRHQFHAWRRRLREQQPCPSGFLELIPGRAVETGSGIHIHPDKNFT</sequence>
<dbReference type="EMBL" id="FOBS01000009">
    <property type="protein sequence ID" value="SEM27697.1"/>
    <property type="molecule type" value="Genomic_DNA"/>
</dbReference>
<dbReference type="Proteomes" id="UP000198744">
    <property type="component" value="Unassembled WGS sequence"/>
</dbReference>
<dbReference type="AlphaFoldDB" id="A0A1H7X3C0"/>
<evidence type="ECO:0000313" key="2">
    <source>
        <dbReference type="Proteomes" id="UP000198744"/>
    </source>
</evidence>
<feature type="non-terminal residue" evidence="1">
    <location>
        <position position="80"/>
    </location>
</feature>
<reference evidence="1 2" key="1">
    <citation type="submission" date="2016-10" db="EMBL/GenBank/DDBJ databases">
        <authorList>
            <person name="de Groot N.N."/>
        </authorList>
    </citation>
    <scope>NUCLEOTIDE SEQUENCE [LARGE SCALE GENOMIC DNA]</scope>
    <source>
        <strain evidence="1 2">DSM 8423</strain>
    </source>
</reference>
<name>A0A1H7X3C0_9BACT</name>
<dbReference type="NCBIfam" id="NF047593">
    <property type="entry name" value="IS66_ISAeme5_TnpA"/>
    <property type="match status" value="1"/>
</dbReference>
<proteinExistence type="predicted"/>
<evidence type="ECO:0000313" key="1">
    <source>
        <dbReference type="EMBL" id="SEM27697.1"/>
    </source>
</evidence>
<accession>A0A1H7X3C0</accession>
<dbReference type="RefSeq" id="WP_217638918.1">
    <property type="nucleotide sequence ID" value="NZ_FOBS01000009.1"/>
</dbReference>
<organism evidence="1 2">
    <name type="scientific">Syntrophus gentianae</name>
    <dbReference type="NCBI Taxonomy" id="43775"/>
    <lineage>
        <taxon>Bacteria</taxon>
        <taxon>Pseudomonadati</taxon>
        <taxon>Thermodesulfobacteriota</taxon>
        <taxon>Syntrophia</taxon>
        <taxon>Syntrophales</taxon>
        <taxon>Syntrophaceae</taxon>
        <taxon>Syntrophus</taxon>
    </lineage>
</organism>